<dbReference type="AlphaFoldDB" id="A0A2M9CSB9"/>
<reference evidence="3 4" key="1">
    <citation type="submission" date="2017-11" db="EMBL/GenBank/DDBJ databases">
        <title>Genomic Encyclopedia of Archaeal and Bacterial Type Strains, Phase II (KMG-II): From Individual Species to Whole Genera.</title>
        <authorList>
            <person name="Goeker M."/>
        </authorList>
    </citation>
    <scope>NUCLEOTIDE SEQUENCE [LARGE SCALE GENOMIC DNA]</scope>
    <source>
        <strain evidence="3 4">DSM 27268</strain>
    </source>
</reference>
<organism evidence="3 4">
    <name type="scientific">Thermoflavifilum aggregans</name>
    <dbReference type="NCBI Taxonomy" id="454188"/>
    <lineage>
        <taxon>Bacteria</taxon>
        <taxon>Pseudomonadati</taxon>
        <taxon>Bacteroidota</taxon>
        <taxon>Chitinophagia</taxon>
        <taxon>Chitinophagales</taxon>
        <taxon>Chitinophagaceae</taxon>
        <taxon>Thermoflavifilum</taxon>
    </lineage>
</organism>
<sequence length="323" mass="37014">MAFLGIMWHMQAFAQQPRVEVRTDSSQILIGSQFHLYLDITLPSSYRLQGYALPDSFNHIEVVHRGQADTTSAGGQWLYHQVLTLTSFDSGRWQIPSFPVVLASSRPNDTSHLILQTDSLWIGVQTVPVDTSKPFMPIKDIRRVKLTWLDVLPYVLLGIAWVLLVLGIIYVLRHRKRKAVPAVIQQPLQPPYEEAMAQLKQWQAEQPWTKMQMKEYFTRLTDVLRRYVERAFEIPAMEITSGELLEQIDKHPILREHRAVWEEILSEADRVKFARWPSSPEMAAHCLEKVIQVVEVTHQAQEAERRTAESASPAGSQAATVKT</sequence>
<dbReference type="Proteomes" id="UP000230000">
    <property type="component" value="Unassembled WGS sequence"/>
</dbReference>
<keyword evidence="2" id="KW-0812">Transmembrane</keyword>
<evidence type="ECO:0000256" key="1">
    <source>
        <dbReference type="SAM" id="MobiDB-lite"/>
    </source>
</evidence>
<protein>
    <submittedName>
        <fullName evidence="3">Uncharacterized protein</fullName>
    </submittedName>
</protein>
<evidence type="ECO:0000313" key="4">
    <source>
        <dbReference type="Proteomes" id="UP000230000"/>
    </source>
</evidence>
<keyword evidence="4" id="KW-1185">Reference proteome</keyword>
<comment type="caution">
    <text evidence="3">The sequence shown here is derived from an EMBL/GenBank/DDBJ whole genome shotgun (WGS) entry which is preliminary data.</text>
</comment>
<proteinExistence type="predicted"/>
<feature type="transmembrane region" description="Helical" evidence="2">
    <location>
        <begin position="151"/>
        <end position="172"/>
    </location>
</feature>
<dbReference type="OrthoDB" id="9807384at2"/>
<evidence type="ECO:0000313" key="3">
    <source>
        <dbReference type="EMBL" id="PJJ74793.1"/>
    </source>
</evidence>
<keyword evidence="2" id="KW-0472">Membrane</keyword>
<evidence type="ECO:0000256" key="2">
    <source>
        <dbReference type="SAM" id="Phobius"/>
    </source>
</evidence>
<keyword evidence="2" id="KW-1133">Transmembrane helix</keyword>
<gene>
    <name evidence="3" type="ORF">BXY57_0355</name>
</gene>
<dbReference type="EMBL" id="PGFG01000001">
    <property type="protein sequence ID" value="PJJ74793.1"/>
    <property type="molecule type" value="Genomic_DNA"/>
</dbReference>
<feature type="region of interest" description="Disordered" evidence="1">
    <location>
        <begin position="301"/>
        <end position="323"/>
    </location>
</feature>
<accession>A0A2M9CSB9</accession>
<name>A0A2M9CSB9_9BACT</name>
<dbReference type="RefSeq" id="WP_100313482.1">
    <property type="nucleotide sequence ID" value="NZ_PGFG01000001.1"/>
</dbReference>
<feature type="compositionally biased region" description="Polar residues" evidence="1">
    <location>
        <begin position="309"/>
        <end position="323"/>
    </location>
</feature>